<feature type="coiled-coil region" evidence="3">
    <location>
        <begin position="215"/>
        <end position="242"/>
    </location>
</feature>
<feature type="compositionally biased region" description="Basic and acidic residues" evidence="4">
    <location>
        <begin position="1291"/>
        <end position="1305"/>
    </location>
</feature>
<feature type="region of interest" description="Disordered" evidence="4">
    <location>
        <begin position="671"/>
        <end position="695"/>
    </location>
</feature>
<dbReference type="PANTHER" id="PTHR39472:SF1">
    <property type="entry name" value="EXPRESSED PROTEIN"/>
    <property type="match status" value="1"/>
</dbReference>
<dbReference type="Proteomes" id="UP000284706">
    <property type="component" value="Unassembled WGS sequence"/>
</dbReference>
<organism evidence="5 6">
    <name type="scientific">Gymnopilus dilepis</name>
    <dbReference type="NCBI Taxonomy" id="231916"/>
    <lineage>
        <taxon>Eukaryota</taxon>
        <taxon>Fungi</taxon>
        <taxon>Dikarya</taxon>
        <taxon>Basidiomycota</taxon>
        <taxon>Agaricomycotina</taxon>
        <taxon>Agaricomycetes</taxon>
        <taxon>Agaricomycetidae</taxon>
        <taxon>Agaricales</taxon>
        <taxon>Agaricineae</taxon>
        <taxon>Hymenogastraceae</taxon>
        <taxon>Gymnopilus</taxon>
    </lineage>
</organism>
<name>A0A409VCZ9_9AGAR</name>
<feature type="compositionally biased region" description="Low complexity" evidence="4">
    <location>
        <begin position="265"/>
        <end position="275"/>
    </location>
</feature>
<comment type="similarity">
    <text evidence="1">Belongs to the SIKE family.</text>
</comment>
<dbReference type="STRING" id="231916.A0A409VCZ9"/>
<comment type="caution">
    <text evidence="5">The sequence shown here is derived from an EMBL/GenBank/DDBJ whole genome shotgun (WGS) entry which is preliminary data.</text>
</comment>
<evidence type="ECO:0000256" key="4">
    <source>
        <dbReference type="SAM" id="MobiDB-lite"/>
    </source>
</evidence>
<gene>
    <name evidence="5" type="ORF">CVT26_002222</name>
</gene>
<dbReference type="PANTHER" id="PTHR39472">
    <property type="entry name" value="EXPRESSED PROTEIN"/>
    <property type="match status" value="1"/>
</dbReference>
<feature type="compositionally biased region" description="Basic and acidic residues" evidence="4">
    <location>
        <begin position="746"/>
        <end position="756"/>
    </location>
</feature>
<accession>A0A409VCZ9</accession>
<dbReference type="OrthoDB" id="21214at2759"/>
<feature type="compositionally biased region" description="Polar residues" evidence="4">
    <location>
        <begin position="1134"/>
        <end position="1150"/>
    </location>
</feature>
<dbReference type="EMBL" id="NHYE01005668">
    <property type="protein sequence ID" value="PPQ64339.1"/>
    <property type="molecule type" value="Genomic_DNA"/>
</dbReference>
<evidence type="ECO:0000256" key="3">
    <source>
        <dbReference type="SAM" id="Coils"/>
    </source>
</evidence>
<keyword evidence="6" id="KW-1185">Reference proteome</keyword>
<proteinExistence type="inferred from homology"/>
<reference evidence="5 6" key="1">
    <citation type="journal article" date="2018" name="Evol. Lett.">
        <title>Horizontal gene cluster transfer increased hallucinogenic mushroom diversity.</title>
        <authorList>
            <person name="Reynolds H.T."/>
            <person name="Vijayakumar V."/>
            <person name="Gluck-Thaler E."/>
            <person name="Korotkin H.B."/>
            <person name="Matheny P.B."/>
            <person name="Slot J.C."/>
        </authorList>
    </citation>
    <scope>NUCLEOTIDE SEQUENCE [LARGE SCALE GENOMIC DNA]</scope>
    <source>
        <strain evidence="5 6">SRW20</strain>
    </source>
</reference>
<feature type="region of interest" description="Disordered" evidence="4">
    <location>
        <begin position="1283"/>
        <end position="1325"/>
    </location>
</feature>
<feature type="region of interest" description="Disordered" evidence="4">
    <location>
        <begin position="1117"/>
        <end position="1150"/>
    </location>
</feature>
<keyword evidence="2 3" id="KW-0175">Coiled coil</keyword>
<feature type="region of interest" description="Disordered" evidence="4">
    <location>
        <begin position="707"/>
        <end position="758"/>
    </location>
</feature>
<evidence type="ECO:0000256" key="1">
    <source>
        <dbReference type="ARBA" id="ARBA00005537"/>
    </source>
</evidence>
<protein>
    <submittedName>
        <fullName evidence="5">Uncharacterized protein</fullName>
    </submittedName>
</protein>
<evidence type="ECO:0000313" key="6">
    <source>
        <dbReference type="Proteomes" id="UP000284706"/>
    </source>
</evidence>
<evidence type="ECO:0000313" key="5">
    <source>
        <dbReference type="EMBL" id="PPQ64339.1"/>
    </source>
</evidence>
<evidence type="ECO:0000256" key="2">
    <source>
        <dbReference type="ARBA" id="ARBA00023054"/>
    </source>
</evidence>
<dbReference type="Pfam" id="PF05769">
    <property type="entry name" value="SIKE"/>
    <property type="match status" value="1"/>
</dbReference>
<dbReference type="InterPro" id="IPR008555">
    <property type="entry name" value="SIKE"/>
</dbReference>
<feature type="region of interest" description="Disordered" evidence="4">
    <location>
        <begin position="261"/>
        <end position="290"/>
    </location>
</feature>
<sequence>MDNDLLLVWQVVNELSEQLAHNQKLASALRTQAGVLKSQASEATAGFALRRVNADISKETFESELERQNAQIIIENQTLLHENKQLSLLLKEYESTMETIMSKFRNHALAAQQHELTLTRHYETLLTSRESQAPSSDFIITPNMSQSLQRLAHYLRGLLKTMVGENYDPYQNFDPDYDGAGMEVIDLEELTALLGTLDEPGAGGYPGTEGRQDWALERECEISRLEKENQELRRMLGIDDENMAAHGVTVDLDRIESGRNATFLSSSRRPPSSTSEPYGGRPSYWDNSNQQGVSLQRPMELQPGMRAGQQARRTGIFGGSQQRGGFLGSAGRGLLVGVAGNPVNPSAWELYGAILDLVPSPELQATALSVTRAIPSSPVPQHYIFKSIRLTYPHQAVSLYRRLRLRPHSGEAEDNGRESFPEVEAIANWVEELSIESWDIDAEIVINMVRLLGMPKLRDIFEAIPELAAVVAKIPTICPKGDVLSVSQGNILNYSNGAPLMPYIDAKGAYFDSTLSALRGWPSSCLQFLSIVQDPLDSAFFHTEKRSFAQPIVFFRFDITSLLTSPSLSLSLKALRLRIPSRPILRSLHNTHEFLASDLEFLDLSTSGVLESEIDILLVRFASLKHIVLDDCAIMHGDSHDRIWHALGKRMALVGVKRAKEREKEIKAWRESRNASALVDNQEGHRRAKRGRKGLATATISLRNASRDAYTFNSEKKPQQKTPQEDGQVPKGSSRRSAKKPGAAAKKPDTAAKKPDTAYSKIRILPSLPSLLSLSFTPSSASEPARRPTIQAEFKEGWAEGIAQLAVTRARLRTSAGNGYCVMRVSSVDRDNLSVSQESMSVEDGLEDLEDVDRLDPDSFGMPEGEDGKPYMPAPVLCFGGQSKEASILTLELNIQHAMSSASSSKPENTNRNHPWPKQKINAITRLKSFSGSLVHPKREPSLVFPPPSWELSDELLGTSTSTPSLLESNFEEPTRVEPVSFAQRLKGLIEALPRQLPGSSKQTPAVSAESLPDDGKQGPPVPAGLDQQLVRLLSSEDIMNGERTSTSDAGDKGSGRIGVWNILAGLRKDGVKNDQNISPGAIEAEEDGIMMYAPLEPKSDSQVELASSEIVLEYVDEHGSSRERTKGPGAEADTSSKQSLSSHANDNAQQERVVEKQIWVPSTTELSVLTTWWGYRLYLPPPVMEKLNGTSMKATARAAMITSALKWLLDKVPITLVPVQFRPAVKMLKQLSPVVGYIGVFIAWSWDRVRALDNGNGVVLTATWLLPVALVPMTWDAGDIYGPPLPPKSGSDESRSDLGKDKASSNDASGENEKPKKTKHFFRW</sequence>
<dbReference type="InParanoid" id="A0A409VCZ9"/>
<feature type="region of interest" description="Disordered" evidence="4">
    <location>
        <begin position="993"/>
        <end position="1022"/>
    </location>
</feature>
<feature type="compositionally biased region" description="Basic and acidic residues" evidence="4">
    <location>
        <begin position="1117"/>
        <end position="1127"/>
    </location>
</feature>